<dbReference type="GO" id="GO:0008270">
    <property type="term" value="F:zinc ion binding"/>
    <property type="evidence" value="ECO:0007669"/>
    <property type="project" value="InterPro"/>
</dbReference>
<dbReference type="AlphaFoldDB" id="A0A8H6DWR0"/>
<dbReference type="PROSITE" id="PS50048">
    <property type="entry name" value="ZN2_CY6_FUNGAL_2"/>
    <property type="match status" value="1"/>
</dbReference>
<reference evidence="5" key="1">
    <citation type="submission" date="2019-11" db="EMBL/GenBank/DDBJ databases">
        <title>Bipolaris sorokiniana Genome sequencing.</title>
        <authorList>
            <person name="Wang H."/>
        </authorList>
    </citation>
    <scope>NUCLEOTIDE SEQUENCE</scope>
</reference>
<sequence length="734" mass="81349">MRSRTGCLTCRQRKLKCDEKKPVCGQCTKASRECIPSSGIVFRHQHNASMNGDDSGDENSLKGFYAYKNTFDDDAIWIDIPKHVTFINTTNPYLDPGTPDFDNMSTASMESPGPFEARSLGSWRTHSTFQSVTSTPSSLGPELAPTSIPFCYTPELEALPPLMQSPPTSTVGTPMSPPMSLCNRHIHPVMDYAVSAAASPPIDPRLSSPYDSSDRMHRSVSISSSRRSVPRSDGGMSPQDDQEIAFLLRHFSEGPGYWMDFFDIGTYFASYVPVKARENPLLKFAAVACAAKALARVQGRNSVMGGSATYQARMAQYPDAQIVDWKHKAAVYYDTAVSLLLHALKMDVVSSPDESECEQRYPSSASDGPVPKRRRTSSNTSFASNTDDLLAASAILCAYEFLDTSVSEWAKHLNGAKSLLVLSQEHGMPLQLPTPTSISPLSSFNMISKARRATFWNIARQDMLAAFINKTHTRLDTEDLAIWRDAGLMIDEQGFIMSSNMAASSYTEEGDATMREDLVSNALVWLMAKLVNFMAAGDEIASPSGVSWGGIPQRTLLEYWFSLRKQLQVWYDGLPPTFQPSARVTPSHTPGQSPTNENAAMFSEVWYSIPMCAATMQTYHMSQILLFMNKPHESTQGRSTLVARMNSYQSVLATCQKHSREIVGISLARSDEAVRIHSVQPLFTAGQCLSDPRERQVVLDLLRDIESDIGWATEYRVRQLFEQWQGEEPEGLVP</sequence>
<dbReference type="PROSITE" id="PS00463">
    <property type="entry name" value="ZN2_CY6_FUNGAL_1"/>
    <property type="match status" value="1"/>
</dbReference>
<dbReference type="PANTHER" id="PTHR37534:SF9">
    <property type="entry name" value="ZN(II)2CYS6 TRANSCRIPTION FACTOR (EUROFUNG)"/>
    <property type="match status" value="1"/>
</dbReference>
<evidence type="ECO:0000313" key="5">
    <source>
        <dbReference type="EMBL" id="KAF5850713.1"/>
    </source>
</evidence>
<dbReference type="InterPro" id="IPR001138">
    <property type="entry name" value="Zn2Cys6_DnaBD"/>
</dbReference>
<dbReference type="GO" id="GO:0000976">
    <property type="term" value="F:transcription cis-regulatory region binding"/>
    <property type="evidence" value="ECO:0007669"/>
    <property type="project" value="TreeGrafter"/>
</dbReference>
<dbReference type="OMA" id="TYFASYV"/>
<keyword evidence="2" id="KW-0539">Nucleus</keyword>
<dbReference type="InterPro" id="IPR021858">
    <property type="entry name" value="Fun_TF"/>
</dbReference>
<dbReference type="GO" id="GO:0005634">
    <property type="term" value="C:nucleus"/>
    <property type="evidence" value="ECO:0007669"/>
    <property type="project" value="UniProtKB-SubCell"/>
</dbReference>
<feature type="region of interest" description="Disordered" evidence="3">
    <location>
        <begin position="355"/>
        <end position="381"/>
    </location>
</feature>
<dbReference type="Pfam" id="PF00172">
    <property type="entry name" value="Zn_clus"/>
    <property type="match status" value="1"/>
</dbReference>
<dbReference type="Pfam" id="PF11951">
    <property type="entry name" value="Fungal_trans_2"/>
    <property type="match status" value="1"/>
</dbReference>
<evidence type="ECO:0000313" key="6">
    <source>
        <dbReference type="Proteomes" id="UP000624244"/>
    </source>
</evidence>
<dbReference type="PANTHER" id="PTHR37534">
    <property type="entry name" value="TRANSCRIPTIONAL ACTIVATOR PROTEIN UGA3"/>
    <property type="match status" value="1"/>
</dbReference>
<gene>
    <name evidence="5" type="ORF">GGP41_010376</name>
</gene>
<dbReference type="GO" id="GO:0045944">
    <property type="term" value="P:positive regulation of transcription by RNA polymerase II"/>
    <property type="evidence" value="ECO:0007669"/>
    <property type="project" value="TreeGrafter"/>
</dbReference>
<accession>A0A8H6DWR0</accession>
<feature type="region of interest" description="Disordered" evidence="3">
    <location>
        <begin position="203"/>
        <end position="238"/>
    </location>
</feature>
<protein>
    <recommendedName>
        <fullName evidence="4">Zn(2)-C6 fungal-type domain-containing protein</fullName>
    </recommendedName>
</protein>
<dbReference type="EMBL" id="WNKQ01000006">
    <property type="protein sequence ID" value="KAF5850713.1"/>
    <property type="molecule type" value="Genomic_DNA"/>
</dbReference>
<dbReference type="Proteomes" id="UP000624244">
    <property type="component" value="Unassembled WGS sequence"/>
</dbReference>
<comment type="caution">
    <text evidence="5">The sequence shown here is derived from an EMBL/GenBank/DDBJ whole genome shotgun (WGS) entry which is preliminary data.</text>
</comment>
<evidence type="ECO:0000256" key="1">
    <source>
        <dbReference type="ARBA" id="ARBA00004123"/>
    </source>
</evidence>
<comment type="subcellular location">
    <subcellularLocation>
        <location evidence="1">Nucleus</location>
    </subcellularLocation>
</comment>
<organism evidence="5 6">
    <name type="scientific">Cochliobolus sativus</name>
    <name type="common">Common root rot and spot blotch fungus</name>
    <name type="synonym">Bipolaris sorokiniana</name>
    <dbReference type="NCBI Taxonomy" id="45130"/>
    <lineage>
        <taxon>Eukaryota</taxon>
        <taxon>Fungi</taxon>
        <taxon>Dikarya</taxon>
        <taxon>Ascomycota</taxon>
        <taxon>Pezizomycotina</taxon>
        <taxon>Dothideomycetes</taxon>
        <taxon>Pleosporomycetidae</taxon>
        <taxon>Pleosporales</taxon>
        <taxon>Pleosporineae</taxon>
        <taxon>Pleosporaceae</taxon>
        <taxon>Bipolaris</taxon>
    </lineage>
</organism>
<dbReference type="SUPFAM" id="SSF57701">
    <property type="entry name" value="Zn2/Cys6 DNA-binding domain"/>
    <property type="match status" value="1"/>
</dbReference>
<dbReference type="CDD" id="cd00067">
    <property type="entry name" value="GAL4"/>
    <property type="match status" value="1"/>
</dbReference>
<evidence type="ECO:0000256" key="2">
    <source>
        <dbReference type="ARBA" id="ARBA00023242"/>
    </source>
</evidence>
<proteinExistence type="predicted"/>
<name>A0A8H6DWR0_COCSA</name>
<evidence type="ECO:0000256" key="3">
    <source>
        <dbReference type="SAM" id="MobiDB-lite"/>
    </source>
</evidence>
<dbReference type="InterPro" id="IPR036864">
    <property type="entry name" value="Zn2-C6_fun-type_DNA-bd_sf"/>
</dbReference>
<dbReference type="GO" id="GO:0000981">
    <property type="term" value="F:DNA-binding transcription factor activity, RNA polymerase II-specific"/>
    <property type="evidence" value="ECO:0007669"/>
    <property type="project" value="InterPro"/>
</dbReference>
<feature type="domain" description="Zn(2)-C6 fungal-type" evidence="4">
    <location>
        <begin position="6"/>
        <end position="34"/>
    </location>
</feature>
<dbReference type="SMART" id="SM00066">
    <property type="entry name" value="GAL4"/>
    <property type="match status" value="1"/>
</dbReference>
<evidence type="ECO:0000259" key="4">
    <source>
        <dbReference type="PROSITE" id="PS50048"/>
    </source>
</evidence>
<dbReference type="Gene3D" id="4.10.240.10">
    <property type="entry name" value="Zn(2)-C6 fungal-type DNA-binding domain"/>
    <property type="match status" value="1"/>
</dbReference>